<evidence type="ECO:0000256" key="13">
    <source>
        <dbReference type="ARBA" id="ARBA00026013"/>
    </source>
</evidence>
<comment type="function">
    <text evidence="1 14">Produces ATP from ADP in the presence of a proton gradient across the membrane. The alpha chain is a regulatory subunit.</text>
</comment>
<dbReference type="EMBL" id="JBEFLD010000002">
    <property type="protein sequence ID" value="MEQ6289745.1"/>
    <property type="molecule type" value="Genomic_DNA"/>
</dbReference>
<sequence length="513" mass="54663">MQLNPSEISDLIKAKIQNLSEGVESRTKGTVISVTDGIVRIHGLADVMQGEMLEFAGNTFGLAMNLERDSVGAVILGEYEHISEGQEVKCTGRILEVPVGRELVGRVVNALGQPIDGKGPINATKTSPIEKIAPGVIARQSVSQPMQTGLKSIDSMVPVGRGQRELIIGDRQTGKTAVALDAIVNQKGTGVICIYVAVGQKASSIANVVRKLEEHGAMGHTIVVAATASEAAALQFIAPYSGCAMGEFFRDNGEDALIVYDDLSKQAVAYRQISLLLRRPPGREAYPGDVFYLHSRLLERASRINVDEVEKLTAGAVKGKTGSLTALPIIETQAGDVSAFVPTNVISITDGQIFLETDLFNAGIRPAINAGISVSRVGGAAQTKVIKKLGGGIRLALAQYRELAAFSQFASDLDEATRKQLQHGEVVTELMKQKQFSTLSTAEMALTLWAVNKGYYEDVPVKSALAFEAAFLAYVRANHADVLTATDASGDLSADNEKVLAKAIESFKAGYSF</sequence>
<reference evidence="18" key="1">
    <citation type="submission" date="2024-06" db="EMBL/GenBank/DDBJ databases">
        <title>Genome sequence of Vogesella sp. MAHUQ-64.</title>
        <authorList>
            <person name="Huq M.A."/>
        </authorList>
    </citation>
    <scope>NUCLEOTIDE SEQUENCE</scope>
    <source>
        <strain evidence="18">MAHUQ-64</strain>
    </source>
</reference>
<dbReference type="InterPro" id="IPR038376">
    <property type="entry name" value="ATP_synth_asu_C_sf"/>
</dbReference>
<dbReference type="Pfam" id="PF00306">
    <property type="entry name" value="ATP-synt_ab_C"/>
    <property type="match status" value="1"/>
</dbReference>
<keyword evidence="6 14" id="KW-0375">Hydrogen ion transport</keyword>
<protein>
    <recommendedName>
        <fullName evidence="14">ATP synthase subunit alpha</fullName>
        <ecNumber evidence="14">7.1.2.2</ecNumber>
    </recommendedName>
    <alternativeName>
        <fullName evidence="14">ATP synthase F1 sector subunit alpha</fullName>
    </alternativeName>
    <alternativeName>
        <fullName evidence="14">F-ATPase subunit alpha</fullName>
    </alternativeName>
</protein>
<dbReference type="PANTHER" id="PTHR48082">
    <property type="entry name" value="ATP SYNTHASE SUBUNIT ALPHA, MITOCHONDRIAL"/>
    <property type="match status" value="1"/>
</dbReference>
<keyword evidence="12 14" id="KW-0066">ATP synthesis</keyword>
<dbReference type="Proteomes" id="UP001433638">
    <property type="component" value="Unassembled WGS sequence"/>
</dbReference>
<evidence type="ECO:0000256" key="3">
    <source>
        <dbReference type="ARBA" id="ARBA00008936"/>
    </source>
</evidence>
<dbReference type="SUPFAM" id="SSF50615">
    <property type="entry name" value="N-terminal domain of alpha and beta subunits of F1 ATP synthase"/>
    <property type="match status" value="1"/>
</dbReference>
<dbReference type="Gene3D" id="1.20.150.20">
    <property type="entry name" value="ATP synthase alpha/beta chain, C-terminal domain"/>
    <property type="match status" value="1"/>
</dbReference>
<feature type="binding site" evidence="14">
    <location>
        <begin position="169"/>
        <end position="176"/>
    </location>
    <ligand>
        <name>ATP</name>
        <dbReference type="ChEBI" id="CHEBI:30616"/>
    </ligand>
</feature>
<keyword evidence="11 14" id="KW-0139">CF(1)</keyword>
<evidence type="ECO:0000256" key="6">
    <source>
        <dbReference type="ARBA" id="ARBA00022781"/>
    </source>
</evidence>
<dbReference type="Pfam" id="PF00006">
    <property type="entry name" value="ATP-synt_ab"/>
    <property type="match status" value="1"/>
</dbReference>
<dbReference type="CDD" id="cd18116">
    <property type="entry name" value="ATP-synt_F1_alpha_N"/>
    <property type="match status" value="1"/>
</dbReference>
<evidence type="ECO:0000259" key="17">
    <source>
        <dbReference type="Pfam" id="PF02874"/>
    </source>
</evidence>
<evidence type="ECO:0000256" key="2">
    <source>
        <dbReference type="ARBA" id="ARBA00004370"/>
    </source>
</evidence>
<dbReference type="PROSITE" id="PS00152">
    <property type="entry name" value="ATPASE_ALPHA_BETA"/>
    <property type="match status" value="1"/>
</dbReference>
<dbReference type="InterPro" id="IPR004100">
    <property type="entry name" value="ATPase_F1/V1/A1_a/bsu_N"/>
</dbReference>
<comment type="catalytic activity">
    <reaction evidence="14">
        <text>ATP + H2O + 4 H(+)(in) = ADP + phosphate + 5 H(+)(out)</text>
        <dbReference type="Rhea" id="RHEA:57720"/>
        <dbReference type="ChEBI" id="CHEBI:15377"/>
        <dbReference type="ChEBI" id="CHEBI:15378"/>
        <dbReference type="ChEBI" id="CHEBI:30616"/>
        <dbReference type="ChEBI" id="CHEBI:43474"/>
        <dbReference type="ChEBI" id="CHEBI:456216"/>
        <dbReference type="EC" id="7.1.2.2"/>
    </reaction>
</comment>
<comment type="similarity">
    <text evidence="3 14">Belongs to the ATPase alpha/beta chains family.</text>
</comment>
<keyword evidence="14" id="KW-1003">Cell membrane</keyword>
<evidence type="ECO:0000256" key="1">
    <source>
        <dbReference type="ARBA" id="ARBA00003784"/>
    </source>
</evidence>
<keyword evidence="10 14" id="KW-0472">Membrane</keyword>
<dbReference type="NCBIfam" id="TIGR00962">
    <property type="entry name" value="atpA"/>
    <property type="match status" value="1"/>
</dbReference>
<dbReference type="HAMAP" id="MF_01346">
    <property type="entry name" value="ATP_synth_alpha_bact"/>
    <property type="match status" value="1"/>
</dbReference>
<keyword evidence="7 14" id="KW-0067">ATP-binding</keyword>
<comment type="subunit">
    <text evidence="13">F-type ATPases have 2 components, CF(1) - the catalytic core - and CF(0) - the membrane proton channel. CF(1) has five subunits: alpha(3), beta(3), gamma(1), delta(1), epsilon(1). CF(0) has four main subunits: a(1), b(1), b'(1) and c(9-12).</text>
</comment>
<evidence type="ECO:0000256" key="12">
    <source>
        <dbReference type="ARBA" id="ARBA00023310"/>
    </source>
</evidence>
<evidence type="ECO:0000256" key="14">
    <source>
        <dbReference type="HAMAP-Rule" id="MF_01346"/>
    </source>
</evidence>
<dbReference type="Pfam" id="PF02874">
    <property type="entry name" value="ATP-synt_ab_N"/>
    <property type="match status" value="1"/>
</dbReference>
<dbReference type="PIRSF" id="PIRSF039088">
    <property type="entry name" value="F_ATPase_subunit_alpha"/>
    <property type="match status" value="1"/>
</dbReference>
<name>A0ABV1M2C4_9NEIS</name>
<comment type="subcellular location">
    <subcellularLocation>
        <location evidence="14">Cell membrane</location>
        <topology evidence="14">Peripheral membrane protein</topology>
    </subcellularLocation>
    <subcellularLocation>
        <location evidence="2">Membrane</location>
    </subcellularLocation>
</comment>
<dbReference type="CDD" id="cd01132">
    <property type="entry name" value="F1-ATPase_alpha_CD"/>
    <property type="match status" value="1"/>
</dbReference>
<dbReference type="InterPro" id="IPR027417">
    <property type="entry name" value="P-loop_NTPase"/>
</dbReference>
<keyword evidence="9 14" id="KW-0406">Ion transport</keyword>
<evidence type="ECO:0000259" key="15">
    <source>
        <dbReference type="Pfam" id="PF00006"/>
    </source>
</evidence>
<feature type="domain" description="ATPase F1/V1/A1 complex alpha/beta subunit nucleotide-binding" evidence="15">
    <location>
        <begin position="149"/>
        <end position="375"/>
    </location>
</feature>
<feature type="site" description="Required for activity" evidence="14">
    <location>
        <position position="373"/>
    </location>
</feature>
<organism evidence="18 19">
    <name type="scientific">Vogesella oryzagri</name>
    <dbReference type="NCBI Taxonomy" id="3160864"/>
    <lineage>
        <taxon>Bacteria</taxon>
        <taxon>Pseudomonadati</taxon>
        <taxon>Pseudomonadota</taxon>
        <taxon>Betaproteobacteria</taxon>
        <taxon>Neisseriales</taxon>
        <taxon>Chromobacteriaceae</taxon>
        <taxon>Vogesella</taxon>
    </lineage>
</organism>
<evidence type="ECO:0000256" key="7">
    <source>
        <dbReference type="ARBA" id="ARBA00022840"/>
    </source>
</evidence>
<dbReference type="InterPro" id="IPR036121">
    <property type="entry name" value="ATPase_F1/V1/A1_a/bsu_N_sf"/>
</dbReference>
<keyword evidence="8 14" id="KW-1278">Translocase</keyword>
<dbReference type="Gene3D" id="3.40.50.300">
    <property type="entry name" value="P-loop containing nucleotide triphosphate hydrolases"/>
    <property type="match status" value="1"/>
</dbReference>
<comment type="caution">
    <text evidence="18">The sequence shown here is derived from an EMBL/GenBank/DDBJ whole genome shotgun (WGS) entry which is preliminary data.</text>
</comment>
<evidence type="ECO:0000256" key="4">
    <source>
        <dbReference type="ARBA" id="ARBA00022448"/>
    </source>
</evidence>
<keyword evidence="19" id="KW-1185">Reference proteome</keyword>
<gene>
    <name evidence="14 18" type="primary">atpA</name>
    <name evidence="18" type="ORF">ABNW52_03865</name>
</gene>
<accession>A0ABV1M2C4</accession>
<dbReference type="InterPro" id="IPR033732">
    <property type="entry name" value="ATP_synth_F1_a_nt-bd_dom"/>
</dbReference>
<proteinExistence type="inferred from homology"/>
<dbReference type="SUPFAM" id="SSF52540">
    <property type="entry name" value="P-loop containing nucleoside triphosphate hydrolases"/>
    <property type="match status" value="1"/>
</dbReference>
<dbReference type="InterPro" id="IPR023366">
    <property type="entry name" value="ATP_synth_asu-like_sf"/>
</dbReference>
<evidence type="ECO:0000256" key="10">
    <source>
        <dbReference type="ARBA" id="ARBA00023136"/>
    </source>
</evidence>
<evidence type="ECO:0000256" key="8">
    <source>
        <dbReference type="ARBA" id="ARBA00022967"/>
    </source>
</evidence>
<dbReference type="InterPro" id="IPR020003">
    <property type="entry name" value="ATPase_a/bsu_AS"/>
</dbReference>
<evidence type="ECO:0000256" key="11">
    <source>
        <dbReference type="ARBA" id="ARBA00023196"/>
    </source>
</evidence>
<evidence type="ECO:0000256" key="9">
    <source>
        <dbReference type="ARBA" id="ARBA00023065"/>
    </source>
</evidence>
<dbReference type="Gene3D" id="2.40.30.20">
    <property type="match status" value="1"/>
</dbReference>
<dbReference type="PANTHER" id="PTHR48082:SF2">
    <property type="entry name" value="ATP SYNTHASE SUBUNIT ALPHA, MITOCHONDRIAL"/>
    <property type="match status" value="1"/>
</dbReference>
<feature type="domain" description="ATPase F1/V1/A1 complex alpha/beta subunit N-terminal" evidence="17">
    <location>
        <begin position="25"/>
        <end position="92"/>
    </location>
</feature>
<feature type="domain" description="ATP synthase alpha subunit C-terminal" evidence="16">
    <location>
        <begin position="382"/>
        <end position="507"/>
    </location>
</feature>
<evidence type="ECO:0000313" key="19">
    <source>
        <dbReference type="Proteomes" id="UP001433638"/>
    </source>
</evidence>
<dbReference type="EC" id="7.1.2.2" evidence="14"/>
<keyword evidence="4 14" id="KW-0813">Transport</keyword>
<evidence type="ECO:0000256" key="5">
    <source>
        <dbReference type="ARBA" id="ARBA00022741"/>
    </source>
</evidence>
<evidence type="ECO:0000259" key="16">
    <source>
        <dbReference type="Pfam" id="PF00306"/>
    </source>
</evidence>
<dbReference type="RefSeq" id="WP_349584272.1">
    <property type="nucleotide sequence ID" value="NZ_JBEFLD010000002.1"/>
</dbReference>
<dbReference type="InterPro" id="IPR000194">
    <property type="entry name" value="ATPase_F1/V1/A1_a/bsu_nucl-bd"/>
</dbReference>
<dbReference type="CDD" id="cd18113">
    <property type="entry name" value="ATP-synt_F1_alpha_C"/>
    <property type="match status" value="1"/>
</dbReference>
<dbReference type="NCBIfam" id="NF009884">
    <property type="entry name" value="PRK13343.1"/>
    <property type="match status" value="1"/>
</dbReference>
<keyword evidence="5 14" id="KW-0547">Nucleotide-binding</keyword>
<dbReference type="InterPro" id="IPR005294">
    <property type="entry name" value="ATP_synth_F1_asu"/>
</dbReference>
<dbReference type="SUPFAM" id="SSF47917">
    <property type="entry name" value="C-terminal domain of alpha and beta subunits of F1 ATP synthase"/>
    <property type="match status" value="1"/>
</dbReference>
<evidence type="ECO:0000313" key="18">
    <source>
        <dbReference type="EMBL" id="MEQ6289745.1"/>
    </source>
</evidence>
<dbReference type="InterPro" id="IPR000793">
    <property type="entry name" value="ATP_synth_asu_C"/>
</dbReference>